<protein>
    <submittedName>
        <fullName evidence="1">Uncharacterized protein</fullName>
    </submittedName>
</protein>
<dbReference type="Proteomes" id="UP000831701">
    <property type="component" value="Chromosome 14"/>
</dbReference>
<keyword evidence="2" id="KW-1185">Reference proteome</keyword>
<name>A0ACB8W699_9TELE</name>
<comment type="caution">
    <text evidence="1">The sequence shown here is derived from an EMBL/GenBank/DDBJ whole genome shotgun (WGS) entry which is preliminary data.</text>
</comment>
<gene>
    <name evidence="1" type="ORF">L3Q82_011553</name>
</gene>
<proteinExistence type="predicted"/>
<dbReference type="EMBL" id="CM041544">
    <property type="protein sequence ID" value="KAI3363180.1"/>
    <property type="molecule type" value="Genomic_DNA"/>
</dbReference>
<reference evidence="1" key="1">
    <citation type="submission" date="2022-04" db="EMBL/GenBank/DDBJ databases">
        <title>Jade perch genome.</title>
        <authorList>
            <person name="Chao B."/>
        </authorList>
    </citation>
    <scope>NUCLEOTIDE SEQUENCE</scope>
    <source>
        <strain evidence="1">CB-2022</strain>
    </source>
</reference>
<organism evidence="1 2">
    <name type="scientific">Scortum barcoo</name>
    <name type="common">barcoo grunter</name>
    <dbReference type="NCBI Taxonomy" id="214431"/>
    <lineage>
        <taxon>Eukaryota</taxon>
        <taxon>Metazoa</taxon>
        <taxon>Chordata</taxon>
        <taxon>Craniata</taxon>
        <taxon>Vertebrata</taxon>
        <taxon>Euteleostomi</taxon>
        <taxon>Actinopterygii</taxon>
        <taxon>Neopterygii</taxon>
        <taxon>Teleostei</taxon>
        <taxon>Neoteleostei</taxon>
        <taxon>Acanthomorphata</taxon>
        <taxon>Eupercaria</taxon>
        <taxon>Centrarchiformes</taxon>
        <taxon>Terapontoidei</taxon>
        <taxon>Terapontidae</taxon>
        <taxon>Scortum</taxon>
    </lineage>
</organism>
<sequence>MEEAQLEDPGEALTKVTVVVKKLFRGKHVAFMSYTRNHLSAMKHSIGFVPKSDADMLANYRPISNLPFLFKILEKAAASQLCNYLQQR</sequence>
<evidence type="ECO:0000313" key="1">
    <source>
        <dbReference type="EMBL" id="KAI3363180.1"/>
    </source>
</evidence>
<evidence type="ECO:0000313" key="2">
    <source>
        <dbReference type="Proteomes" id="UP000831701"/>
    </source>
</evidence>
<accession>A0ACB8W699</accession>